<name>U4KR69_ALTPJ</name>
<dbReference type="HOGENOM" id="CLU_174892_0_0_14"/>
<reference evidence="1 2" key="1">
    <citation type="journal article" date="2013" name="J. Mol. Microbiol. Biotechnol.">
        <title>Analysis of the Complete Genomes of Acholeplasma brassicae , A. palmae and A. laidlawii and Their Comparison to the Obligate Parasites from ' Candidatus Phytoplasma'.</title>
        <authorList>
            <person name="Kube M."/>
            <person name="Siewert C."/>
            <person name="Migdoll A.M."/>
            <person name="Duduk B."/>
            <person name="Holz S."/>
            <person name="Rabus R."/>
            <person name="Seemuller E."/>
            <person name="Mitrovic J."/>
            <person name="Muller I."/>
            <person name="Buttner C."/>
            <person name="Reinhardt R."/>
        </authorList>
    </citation>
    <scope>NUCLEOTIDE SEQUENCE [LARGE SCALE GENOMIC DNA]</scope>
    <source>
        <strain evidence="1 2">J233</strain>
    </source>
</reference>
<dbReference type="Pfam" id="PF12636">
    <property type="entry name" value="DUF3781"/>
    <property type="match status" value="1"/>
</dbReference>
<dbReference type="InterPro" id="IPR024229">
    <property type="entry name" value="DUF3781"/>
</dbReference>
<accession>U4KR69</accession>
<sequence>MKKLIENLDKLHTTELGKIRILRNLEIENTDVVGYCKTIIKDPLSTITEKGKNFYISKADITLTVNKHSYTIITAHKKK</sequence>
<organism evidence="1 2">
    <name type="scientific">Alteracholeplasma palmae (strain ATCC 49389 / J233)</name>
    <name type="common">Acholeplasma palmae</name>
    <dbReference type="NCBI Taxonomy" id="1318466"/>
    <lineage>
        <taxon>Bacteria</taxon>
        <taxon>Bacillati</taxon>
        <taxon>Mycoplasmatota</taxon>
        <taxon>Mollicutes</taxon>
        <taxon>Acholeplasmatales</taxon>
        <taxon>Acholeplasmataceae</taxon>
        <taxon>Acholeplasma</taxon>
    </lineage>
</organism>
<keyword evidence="2" id="KW-1185">Reference proteome</keyword>
<dbReference type="OrthoDB" id="5325609at2"/>
<evidence type="ECO:0008006" key="3">
    <source>
        <dbReference type="Google" id="ProtNLM"/>
    </source>
</evidence>
<evidence type="ECO:0000313" key="2">
    <source>
        <dbReference type="Proteomes" id="UP000032740"/>
    </source>
</evidence>
<dbReference type="STRING" id="1318466.BN85403340"/>
<dbReference type="KEGG" id="apal:BN85403340"/>
<proteinExistence type="predicted"/>
<dbReference type="Proteomes" id="UP000032740">
    <property type="component" value="Chromosome"/>
</dbReference>
<dbReference type="RefSeq" id="WP_026656240.1">
    <property type="nucleotide sequence ID" value="NC_022538.1"/>
</dbReference>
<dbReference type="EMBL" id="FO681347">
    <property type="protein sequence ID" value="CCV63911.1"/>
    <property type="molecule type" value="Genomic_DNA"/>
</dbReference>
<gene>
    <name evidence="1" type="ORF">BN85403340</name>
</gene>
<evidence type="ECO:0000313" key="1">
    <source>
        <dbReference type="EMBL" id="CCV63911.1"/>
    </source>
</evidence>
<dbReference type="AlphaFoldDB" id="U4KR69"/>
<protein>
    <recommendedName>
        <fullName evidence="3">DUF3781 domain-containing protein</fullName>
    </recommendedName>
</protein>